<keyword evidence="2" id="KW-0238">DNA-binding</keyword>
<evidence type="ECO:0000256" key="3">
    <source>
        <dbReference type="ARBA" id="ARBA00023163"/>
    </source>
</evidence>
<dbReference type="OMA" id="HSINIMD"/>
<gene>
    <name evidence="7" type="ORF">ZOSMA_305G00050</name>
</gene>
<accession>A0A0K9PCE9</accession>
<dbReference type="EMBL" id="LFYR01000997">
    <property type="protein sequence ID" value="KMZ65927.1"/>
    <property type="molecule type" value="Genomic_DNA"/>
</dbReference>
<comment type="caution">
    <text evidence="7">The sequence shown here is derived from an EMBL/GenBank/DDBJ whole genome shotgun (WGS) entry which is preliminary data.</text>
</comment>
<dbReference type="SMR" id="A0A0K9PCE9"/>
<evidence type="ECO:0000256" key="1">
    <source>
        <dbReference type="ARBA" id="ARBA00023015"/>
    </source>
</evidence>
<protein>
    <submittedName>
        <fullName evidence="7">MYB transcription factor</fullName>
    </submittedName>
</protein>
<dbReference type="Pfam" id="PF14379">
    <property type="entry name" value="Myb_CC_LHEQLE"/>
    <property type="match status" value="1"/>
</dbReference>
<dbReference type="FunFam" id="1.10.10.60:FF:000002">
    <property type="entry name" value="Myb family transcription factor"/>
    <property type="match status" value="1"/>
</dbReference>
<dbReference type="InterPro" id="IPR006447">
    <property type="entry name" value="Myb_dom_plants"/>
</dbReference>
<evidence type="ECO:0000256" key="2">
    <source>
        <dbReference type="ARBA" id="ARBA00023125"/>
    </source>
</evidence>
<evidence type="ECO:0000256" key="5">
    <source>
        <dbReference type="SAM" id="MobiDB-lite"/>
    </source>
</evidence>
<dbReference type="Proteomes" id="UP000036987">
    <property type="component" value="Unassembled WGS sequence"/>
</dbReference>
<dbReference type="Gene3D" id="1.10.10.60">
    <property type="entry name" value="Homeodomain-like"/>
    <property type="match status" value="1"/>
</dbReference>
<reference evidence="8" key="1">
    <citation type="journal article" date="2016" name="Nature">
        <title>The genome of the seagrass Zostera marina reveals angiosperm adaptation to the sea.</title>
        <authorList>
            <person name="Olsen J.L."/>
            <person name="Rouze P."/>
            <person name="Verhelst B."/>
            <person name="Lin Y.-C."/>
            <person name="Bayer T."/>
            <person name="Collen J."/>
            <person name="Dattolo E."/>
            <person name="De Paoli E."/>
            <person name="Dittami S."/>
            <person name="Maumus F."/>
            <person name="Michel G."/>
            <person name="Kersting A."/>
            <person name="Lauritano C."/>
            <person name="Lohaus R."/>
            <person name="Toepel M."/>
            <person name="Tonon T."/>
            <person name="Vanneste K."/>
            <person name="Amirebrahimi M."/>
            <person name="Brakel J."/>
            <person name="Bostroem C."/>
            <person name="Chovatia M."/>
            <person name="Grimwood J."/>
            <person name="Jenkins J.W."/>
            <person name="Jueterbock A."/>
            <person name="Mraz A."/>
            <person name="Stam W.T."/>
            <person name="Tice H."/>
            <person name="Bornberg-Bauer E."/>
            <person name="Green P.J."/>
            <person name="Pearson G.A."/>
            <person name="Procaccini G."/>
            <person name="Duarte C.M."/>
            <person name="Schmutz J."/>
            <person name="Reusch T.B.H."/>
            <person name="Van de Peer Y."/>
        </authorList>
    </citation>
    <scope>NUCLEOTIDE SEQUENCE [LARGE SCALE GENOMIC DNA]</scope>
    <source>
        <strain evidence="8">cv. Finnish</strain>
    </source>
</reference>
<keyword evidence="1" id="KW-0805">Transcription regulation</keyword>
<keyword evidence="8" id="KW-1185">Reference proteome</keyword>
<evidence type="ECO:0000256" key="4">
    <source>
        <dbReference type="ARBA" id="ARBA00023242"/>
    </source>
</evidence>
<feature type="region of interest" description="Disordered" evidence="5">
    <location>
        <begin position="95"/>
        <end position="122"/>
    </location>
</feature>
<dbReference type="STRING" id="29655.A0A0K9PCE9"/>
<dbReference type="PANTHER" id="PTHR31499">
    <property type="entry name" value="MYB FAMILY TRANSCRIPTION FACTOR PHL11"/>
    <property type="match status" value="1"/>
</dbReference>
<dbReference type="InterPro" id="IPR009057">
    <property type="entry name" value="Homeodomain-like_sf"/>
</dbReference>
<feature type="domain" description="HTH myb-type" evidence="6">
    <location>
        <begin position="29"/>
        <end position="89"/>
    </location>
</feature>
<dbReference type="InterPro" id="IPR017930">
    <property type="entry name" value="Myb_dom"/>
</dbReference>
<dbReference type="SUPFAM" id="SSF46689">
    <property type="entry name" value="Homeodomain-like"/>
    <property type="match status" value="1"/>
</dbReference>
<sequence length="233" mass="25685">MFSDLIHKQKEVSPFPLEEIHGPSVVLTADPKPRLRWTADLHERFVDAVAQLGGPEKATPKTILRTMGVKGLTLFHLKSHLQKYRLGKQSCKELGDQSKDSSYPLDATNSSGSLSPLVQTPDANDGIEVKEALRAQMEMQRRLYEQVEVQKHVQIRMDAHQNYIKSLLEKACKIASEQITASASGPETAGNDDLADLVSMGTSSVSSSGFHQTTAASEGMTFYQKLPNLRHAN</sequence>
<dbReference type="InterPro" id="IPR025756">
    <property type="entry name" value="Myb_CC_LHEQLE"/>
</dbReference>
<feature type="compositionally biased region" description="Polar residues" evidence="5">
    <location>
        <begin position="107"/>
        <end position="122"/>
    </location>
</feature>
<keyword evidence="4" id="KW-0539">Nucleus</keyword>
<name>A0A0K9PCE9_ZOSMR</name>
<dbReference type="InterPro" id="IPR046955">
    <property type="entry name" value="PHR1-like"/>
</dbReference>
<dbReference type="NCBIfam" id="TIGR01557">
    <property type="entry name" value="myb_SHAQKYF"/>
    <property type="match status" value="1"/>
</dbReference>
<dbReference type="GO" id="GO:0003700">
    <property type="term" value="F:DNA-binding transcription factor activity"/>
    <property type="evidence" value="ECO:0007669"/>
    <property type="project" value="InterPro"/>
</dbReference>
<organism evidence="7 8">
    <name type="scientific">Zostera marina</name>
    <name type="common">Eelgrass</name>
    <dbReference type="NCBI Taxonomy" id="29655"/>
    <lineage>
        <taxon>Eukaryota</taxon>
        <taxon>Viridiplantae</taxon>
        <taxon>Streptophyta</taxon>
        <taxon>Embryophyta</taxon>
        <taxon>Tracheophyta</taxon>
        <taxon>Spermatophyta</taxon>
        <taxon>Magnoliopsida</taxon>
        <taxon>Liliopsida</taxon>
        <taxon>Zosteraceae</taxon>
        <taxon>Zostera</taxon>
    </lineage>
</organism>
<dbReference type="OrthoDB" id="551907at2759"/>
<dbReference type="PANTHER" id="PTHR31499:SF49">
    <property type="entry name" value="PROTEIN PHOSPHATE STARVATION RESPONSE 1-LIKE ISOFORM X1"/>
    <property type="match status" value="1"/>
</dbReference>
<dbReference type="InterPro" id="IPR001005">
    <property type="entry name" value="SANT/Myb"/>
</dbReference>
<evidence type="ECO:0000313" key="8">
    <source>
        <dbReference type="Proteomes" id="UP000036987"/>
    </source>
</evidence>
<dbReference type="GO" id="GO:0003677">
    <property type="term" value="F:DNA binding"/>
    <property type="evidence" value="ECO:0007669"/>
    <property type="project" value="UniProtKB-KW"/>
</dbReference>
<dbReference type="Pfam" id="PF00249">
    <property type="entry name" value="Myb_DNA-binding"/>
    <property type="match status" value="1"/>
</dbReference>
<keyword evidence="3" id="KW-0804">Transcription</keyword>
<dbReference type="PROSITE" id="PS51294">
    <property type="entry name" value="HTH_MYB"/>
    <property type="match status" value="1"/>
</dbReference>
<dbReference type="AlphaFoldDB" id="A0A0K9PCE9"/>
<evidence type="ECO:0000313" key="7">
    <source>
        <dbReference type="EMBL" id="KMZ65927.1"/>
    </source>
</evidence>
<proteinExistence type="predicted"/>
<evidence type="ECO:0000259" key="6">
    <source>
        <dbReference type="PROSITE" id="PS51294"/>
    </source>
</evidence>